<dbReference type="GO" id="GO:0070476">
    <property type="term" value="P:rRNA (guanine-N7)-methylation"/>
    <property type="evidence" value="ECO:0007669"/>
    <property type="project" value="TreeGrafter"/>
</dbReference>
<dbReference type="OrthoDB" id="2187549at2759"/>
<dbReference type="EMBL" id="LSSM01007286">
    <property type="protein sequence ID" value="OMJ08782.1"/>
    <property type="molecule type" value="Genomic_DNA"/>
</dbReference>
<dbReference type="GO" id="GO:0008168">
    <property type="term" value="F:methyltransferase activity"/>
    <property type="evidence" value="ECO:0007669"/>
    <property type="project" value="UniProtKB-KW"/>
</dbReference>
<reference evidence="3" key="1">
    <citation type="submission" date="2017-01" db="EMBL/GenBank/DDBJ databases">
        <authorList>
            <person name="Wang Y."/>
            <person name="White M."/>
            <person name="Kvist S."/>
            <person name="Moncalvo J.-M."/>
        </authorList>
    </citation>
    <scope>NUCLEOTIDE SEQUENCE [LARGE SCALE GENOMIC DNA]</scope>
    <source>
        <strain evidence="3">ID-206-W2</strain>
    </source>
</reference>
<dbReference type="InterPro" id="IPR039127">
    <property type="entry name" value="Trm112"/>
</dbReference>
<evidence type="ECO:0000256" key="1">
    <source>
        <dbReference type="ARBA" id="ARBA00007980"/>
    </source>
</evidence>
<dbReference type="Gene3D" id="2.20.25.10">
    <property type="match status" value="1"/>
</dbReference>
<proteinExistence type="inferred from homology"/>
<accession>A0A1R1X2D3</accession>
<dbReference type="CDD" id="cd21089">
    <property type="entry name" value="Trm112-like"/>
    <property type="match status" value="1"/>
</dbReference>
<dbReference type="AlphaFoldDB" id="A0A1R1X2D3"/>
<gene>
    <name evidence="2" type="ORF">AYI69_g10931</name>
</gene>
<organism evidence="2 3">
    <name type="scientific">Smittium culicis</name>
    <dbReference type="NCBI Taxonomy" id="133412"/>
    <lineage>
        <taxon>Eukaryota</taxon>
        <taxon>Fungi</taxon>
        <taxon>Fungi incertae sedis</taxon>
        <taxon>Zoopagomycota</taxon>
        <taxon>Kickxellomycotina</taxon>
        <taxon>Harpellomycetes</taxon>
        <taxon>Harpellales</taxon>
        <taxon>Legeriomycetaceae</taxon>
        <taxon>Smittium</taxon>
    </lineage>
</organism>
<sequence>MLQCHVKGCDDSSKNFPLSLENCQLEEVEAERNDEFLVRMYSRIDWAALVTSCKQLGLNSLPEDAPEDISGNEEVLKSLHSLLLETNVIEGQMVCKGCGHIYPIRNSVPNMLLAEHEI</sequence>
<dbReference type="GO" id="GO:0030488">
    <property type="term" value="P:tRNA methylation"/>
    <property type="evidence" value="ECO:0007669"/>
    <property type="project" value="TreeGrafter"/>
</dbReference>
<evidence type="ECO:0000313" key="2">
    <source>
        <dbReference type="EMBL" id="OMJ08782.1"/>
    </source>
</evidence>
<dbReference type="PANTHER" id="PTHR12773">
    <property type="entry name" value="UPF0315 PROTEIN-RELATED"/>
    <property type="match status" value="1"/>
</dbReference>
<name>A0A1R1X2D3_9FUNG</name>
<evidence type="ECO:0000313" key="3">
    <source>
        <dbReference type="Proteomes" id="UP000187429"/>
    </source>
</evidence>
<keyword evidence="2" id="KW-0808">Transferase</keyword>
<dbReference type="PANTHER" id="PTHR12773:SF0">
    <property type="entry name" value="MULTIFUNCTIONAL METHYLTRANSFERASE SUBUNIT TRM112-LIKE PROTEIN"/>
    <property type="match status" value="1"/>
</dbReference>
<dbReference type="Pfam" id="PF03966">
    <property type="entry name" value="Trm112p"/>
    <property type="match status" value="1"/>
</dbReference>
<dbReference type="GO" id="GO:0046982">
    <property type="term" value="F:protein heterodimerization activity"/>
    <property type="evidence" value="ECO:0007669"/>
    <property type="project" value="InterPro"/>
</dbReference>
<comment type="similarity">
    <text evidence="1">Belongs to the TRM112 family.</text>
</comment>
<protein>
    <submittedName>
        <fullName evidence="2">Multifunctional methyltransferase subunit</fullName>
    </submittedName>
</protein>
<keyword evidence="2" id="KW-0489">Methyltransferase</keyword>
<dbReference type="InterPro" id="IPR005651">
    <property type="entry name" value="Trm112-like"/>
</dbReference>
<keyword evidence="3" id="KW-1185">Reference proteome</keyword>
<dbReference type="Proteomes" id="UP000187429">
    <property type="component" value="Unassembled WGS sequence"/>
</dbReference>
<dbReference type="SUPFAM" id="SSF158997">
    <property type="entry name" value="Trm112p-like"/>
    <property type="match status" value="1"/>
</dbReference>
<comment type="caution">
    <text evidence="2">The sequence shown here is derived from an EMBL/GenBank/DDBJ whole genome shotgun (WGS) entry which is preliminary data.</text>
</comment>